<accession>A0ACC3YNH0</accession>
<evidence type="ECO:0000313" key="1">
    <source>
        <dbReference type="EMBL" id="KAL0933450.1"/>
    </source>
</evidence>
<sequence length="280" mass="29069">MSQPQPVLAIIGAGSMGLAIAHRLGSSHHVVIADISSANLAAAESSLQSTGHFYTVQSIDISSKDSVASFLETAISKGSIQTVVVTAGVSNAVNDAKLIYETNLLGAALAIDAFLPHMAPGGSMTIIASLAGHLKPPSASLDDHFATATPSSLLTHPEIDLNGDPGPAYSLSKWGCIIRARYAAMEWGRRGARINTVSPGAIMTPMIGQVLQSAEGAWLQRIIDDIPLGRIGTPDDVANVVAFLSSPAASYINGTDVVVDGGAAPTYRWRGSEVELEKSE</sequence>
<name>A0ACC3YNH0_COLTU</name>
<dbReference type="EMBL" id="VUJX02000008">
    <property type="protein sequence ID" value="KAL0933450.1"/>
    <property type="molecule type" value="Genomic_DNA"/>
</dbReference>
<protein>
    <submittedName>
        <fullName evidence="1">Short chain dehydrogenase</fullName>
    </submittedName>
</protein>
<gene>
    <name evidence="1" type="ORF">CTRU02_212413</name>
</gene>
<reference evidence="1 2" key="1">
    <citation type="journal article" date="2020" name="Phytopathology">
        <title>Genome Sequence Resources of Colletotrichum truncatum, C. plurivorum, C. musicola, and C. sojae: Four Species Pathogenic to Soybean (Glycine max).</title>
        <authorList>
            <person name="Rogerio F."/>
            <person name="Boufleur T.R."/>
            <person name="Ciampi-Guillardi M."/>
            <person name="Sukno S.A."/>
            <person name="Thon M.R."/>
            <person name="Massola Junior N.S."/>
            <person name="Baroncelli R."/>
        </authorList>
    </citation>
    <scope>NUCLEOTIDE SEQUENCE [LARGE SCALE GENOMIC DNA]</scope>
    <source>
        <strain evidence="1 2">CMES1059</strain>
    </source>
</reference>
<comment type="caution">
    <text evidence="1">The sequence shown here is derived from an EMBL/GenBank/DDBJ whole genome shotgun (WGS) entry which is preliminary data.</text>
</comment>
<proteinExistence type="predicted"/>
<dbReference type="Proteomes" id="UP000805649">
    <property type="component" value="Unassembled WGS sequence"/>
</dbReference>
<evidence type="ECO:0000313" key="2">
    <source>
        <dbReference type="Proteomes" id="UP000805649"/>
    </source>
</evidence>
<organism evidence="1 2">
    <name type="scientific">Colletotrichum truncatum</name>
    <name type="common">Anthracnose fungus</name>
    <name type="synonym">Colletotrichum capsici</name>
    <dbReference type="NCBI Taxonomy" id="5467"/>
    <lineage>
        <taxon>Eukaryota</taxon>
        <taxon>Fungi</taxon>
        <taxon>Dikarya</taxon>
        <taxon>Ascomycota</taxon>
        <taxon>Pezizomycotina</taxon>
        <taxon>Sordariomycetes</taxon>
        <taxon>Hypocreomycetidae</taxon>
        <taxon>Glomerellales</taxon>
        <taxon>Glomerellaceae</taxon>
        <taxon>Colletotrichum</taxon>
        <taxon>Colletotrichum truncatum species complex</taxon>
    </lineage>
</organism>
<keyword evidence="2" id="KW-1185">Reference proteome</keyword>